<sequence length="681" mass="78035">MRRPLQNILHINTNDLKGGAAKVALRLCEGQRDLKYHSNMLVGYKESELDHVYPFDLDMDRLNVHRFRENGLLDYEYRGSMNLPNNRLFQHSEVIHLHNLHGGYFHPYSLAKVSSAKPIVWTLHDMHAFTGHCAYSFDCDRWKTGCGHCPDLDTYARIRHDSTSQLWKDKQEIYAQTEMTIITPSLWLKKKAEQSVLKDHPIELIYNGIDIDTFKPLNREAMRGKWGIPKNKVTIGCVANGGSFADPRKGGYYIKQVLEILNQRSQNFLFVNIGSNNEAGEDQNFINTGYIDHEEDLAEIYSTLDIFLFPSKADNCPLVVMEALSCGVPVVTFNTGGIPELVAHGKTGFIGNAGDIEALVCHLMQLITDSELRKMFSIQAREVACQRFDHSKTLRLYEDLYHQLYENRSKGKTLPANAVEYPLPKVLIAYDPKGQNIGDSSTYQSIENLTYPNYKCVMGNMHNIDLNAEDAELVYFIEEGWNLEQNSLQMLLYNYKGEEVITFDMKALRKDGDIFYSPISAGYFIEHEQSLLRGTHPFLVLYQKKYFIKHRHQIIKRMDLPINRSLDLRANLLSADLQTYILGVLRLHAQHAVYIYGAGKHTTDLIENIDISKFNICGILDRNKELDNKHLGGIPIYHINRIHELSIDCILISSASYEEQIADQLEFSGISREKIIRIYNG</sequence>
<name>A0ABW5RAE6_9BACL</name>
<dbReference type="Pfam" id="PF13439">
    <property type="entry name" value="Glyco_transf_4"/>
    <property type="match status" value="1"/>
</dbReference>
<dbReference type="PANTHER" id="PTHR45947">
    <property type="entry name" value="SULFOQUINOVOSYL TRANSFERASE SQD2"/>
    <property type="match status" value="1"/>
</dbReference>
<dbReference type="Pfam" id="PF00534">
    <property type="entry name" value="Glycos_transf_1"/>
    <property type="match status" value="1"/>
</dbReference>
<feature type="domain" description="Glycosyltransferase subfamily 4-like N-terminal" evidence="2">
    <location>
        <begin position="18"/>
        <end position="212"/>
    </location>
</feature>
<dbReference type="EC" id="2.4.-.-" evidence="3"/>
<dbReference type="GO" id="GO:0016757">
    <property type="term" value="F:glycosyltransferase activity"/>
    <property type="evidence" value="ECO:0007669"/>
    <property type="project" value="UniProtKB-KW"/>
</dbReference>
<organism evidence="3 4">
    <name type="scientific">Marinicrinis sediminis</name>
    <dbReference type="NCBI Taxonomy" id="1652465"/>
    <lineage>
        <taxon>Bacteria</taxon>
        <taxon>Bacillati</taxon>
        <taxon>Bacillota</taxon>
        <taxon>Bacilli</taxon>
        <taxon>Bacillales</taxon>
        <taxon>Paenibacillaceae</taxon>
    </lineage>
</organism>
<keyword evidence="3" id="KW-0328">Glycosyltransferase</keyword>
<keyword evidence="3" id="KW-0808">Transferase</keyword>
<keyword evidence="4" id="KW-1185">Reference proteome</keyword>
<dbReference type="RefSeq" id="WP_379929455.1">
    <property type="nucleotide sequence ID" value="NZ_JBHUMM010000023.1"/>
</dbReference>
<evidence type="ECO:0000259" key="2">
    <source>
        <dbReference type="Pfam" id="PF13439"/>
    </source>
</evidence>
<dbReference type="PANTHER" id="PTHR45947:SF3">
    <property type="entry name" value="SULFOQUINOVOSYL TRANSFERASE SQD2"/>
    <property type="match status" value="1"/>
</dbReference>
<dbReference type="InterPro" id="IPR028098">
    <property type="entry name" value="Glyco_trans_4-like_N"/>
</dbReference>
<evidence type="ECO:0000313" key="3">
    <source>
        <dbReference type="EMBL" id="MFD2671978.1"/>
    </source>
</evidence>
<reference evidence="4" key="1">
    <citation type="journal article" date="2019" name="Int. J. Syst. Evol. Microbiol.">
        <title>The Global Catalogue of Microorganisms (GCM) 10K type strain sequencing project: providing services to taxonomists for standard genome sequencing and annotation.</title>
        <authorList>
            <consortium name="The Broad Institute Genomics Platform"/>
            <consortium name="The Broad Institute Genome Sequencing Center for Infectious Disease"/>
            <person name="Wu L."/>
            <person name="Ma J."/>
        </authorList>
    </citation>
    <scope>NUCLEOTIDE SEQUENCE [LARGE SCALE GENOMIC DNA]</scope>
    <source>
        <strain evidence="4">KCTC 33676</strain>
    </source>
</reference>
<dbReference type="Proteomes" id="UP001597497">
    <property type="component" value="Unassembled WGS sequence"/>
</dbReference>
<protein>
    <submittedName>
        <fullName evidence="3">Glycosyltransferase</fullName>
        <ecNumber evidence="3">2.4.-.-</ecNumber>
    </submittedName>
</protein>
<dbReference type="SUPFAM" id="SSF53756">
    <property type="entry name" value="UDP-Glycosyltransferase/glycogen phosphorylase"/>
    <property type="match status" value="1"/>
</dbReference>
<evidence type="ECO:0000259" key="1">
    <source>
        <dbReference type="Pfam" id="PF00534"/>
    </source>
</evidence>
<dbReference type="InterPro" id="IPR050194">
    <property type="entry name" value="Glycosyltransferase_grp1"/>
</dbReference>
<evidence type="ECO:0000313" key="4">
    <source>
        <dbReference type="Proteomes" id="UP001597497"/>
    </source>
</evidence>
<gene>
    <name evidence="3" type="ORF">ACFSUC_10215</name>
</gene>
<feature type="domain" description="Glycosyl transferase family 1" evidence="1">
    <location>
        <begin position="219"/>
        <end position="382"/>
    </location>
</feature>
<dbReference type="CDD" id="cd03825">
    <property type="entry name" value="GT4_WcaC-like"/>
    <property type="match status" value="1"/>
</dbReference>
<comment type="caution">
    <text evidence="3">The sequence shown here is derived from an EMBL/GenBank/DDBJ whole genome shotgun (WGS) entry which is preliminary data.</text>
</comment>
<dbReference type="Gene3D" id="3.40.50.720">
    <property type="entry name" value="NAD(P)-binding Rossmann-like Domain"/>
    <property type="match status" value="1"/>
</dbReference>
<dbReference type="InterPro" id="IPR001296">
    <property type="entry name" value="Glyco_trans_1"/>
</dbReference>
<proteinExistence type="predicted"/>
<accession>A0ABW5RAE6</accession>
<dbReference type="EMBL" id="JBHUMM010000023">
    <property type="protein sequence ID" value="MFD2671978.1"/>
    <property type="molecule type" value="Genomic_DNA"/>
</dbReference>
<dbReference type="Gene3D" id="3.40.50.2000">
    <property type="entry name" value="Glycogen Phosphorylase B"/>
    <property type="match status" value="2"/>
</dbReference>